<feature type="region of interest" description="Disordered" evidence="1">
    <location>
        <begin position="489"/>
        <end position="532"/>
    </location>
</feature>
<evidence type="ECO:0000313" key="2">
    <source>
        <dbReference type="EMBL" id="KAF2146379.1"/>
    </source>
</evidence>
<feature type="compositionally biased region" description="Acidic residues" evidence="1">
    <location>
        <begin position="369"/>
        <end position="391"/>
    </location>
</feature>
<dbReference type="EMBL" id="ML995476">
    <property type="protein sequence ID" value="KAF2146379.1"/>
    <property type="molecule type" value="Genomic_DNA"/>
</dbReference>
<sequence length="642" mass="68552">MPPQKRKNLATTTDGAQYNKRARPDDYGRPLAAPPPPRPSSSGERERGGVDYDDPGFGEGEDASAGATTFSGSGSSALPGSGSNTPAPMRYERRFDRNNNNNNNNNHNHHHKQQPRVHATYGQVSALPGLDEQDYSSDAEWDGDISSDGMDALRYLRMVRAEAHGIPNLMVAERERSVDEEGVYDGERGFYTDGAYVAAPVLGPVKPGNSGHAPTNTPQAAYTAALLARYAALRVRLQTPPPAAALAALSPAHITTFPRKARAIKHAVRDWQTVLTTQPPARAQAALMDRAVVLAVLPLAEGLLRRGRNVGTTLSAWIWALLARVPEMGELGAEEVAVVRDLARRAVWVACGWRGEEVARATEGWAGVEEGEGAGEGEEVGTEGVESEAEAEAVLERARRRVLDALGGDAEMVNADDSEPISTPDMALPAKNAADADPATDSNTDSTTNKDKDNLDLDATAQQHHQLAAARERLLSRLEFLDPDTATATATMDTNTNTDINFGMDGTADDQEAENSNVDADGEAKKENGSGKPLLQDKIHAFAARDEGLRARLVEGGWLRGGGADAGAAAVDGKEEENEEEVEGENEEGEIEAGEGKGKDGAEAEEEIIPDANTRATLDMIVAVAAERYGQCDLGEFREVWA</sequence>
<feature type="region of interest" description="Disordered" evidence="1">
    <location>
        <begin position="366"/>
        <end position="391"/>
    </location>
</feature>
<dbReference type="RefSeq" id="XP_033402088.1">
    <property type="nucleotide sequence ID" value="XM_033539809.1"/>
</dbReference>
<keyword evidence="3" id="KW-1185">Reference proteome</keyword>
<dbReference type="Pfam" id="PF04938">
    <property type="entry name" value="SIP1"/>
    <property type="match status" value="1"/>
</dbReference>
<gene>
    <name evidence="2" type="ORF">K452DRAFT_283651</name>
</gene>
<feature type="compositionally biased region" description="Low complexity" evidence="1">
    <location>
        <begin position="432"/>
        <end position="447"/>
    </location>
</feature>
<protein>
    <submittedName>
        <fullName evidence="2">Uncharacterized protein</fullName>
    </submittedName>
</protein>
<name>A0A6A6BQI7_9PEZI</name>
<accession>A0A6A6BQI7</accession>
<dbReference type="GO" id="GO:0000387">
    <property type="term" value="P:spliceosomal snRNP assembly"/>
    <property type="evidence" value="ECO:0007669"/>
    <property type="project" value="InterPro"/>
</dbReference>
<reference evidence="2" key="1">
    <citation type="journal article" date="2020" name="Stud. Mycol.">
        <title>101 Dothideomycetes genomes: a test case for predicting lifestyles and emergence of pathogens.</title>
        <authorList>
            <person name="Haridas S."/>
            <person name="Albert R."/>
            <person name="Binder M."/>
            <person name="Bloem J."/>
            <person name="Labutti K."/>
            <person name="Salamov A."/>
            <person name="Andreopoulos B."/>
            <person name="Baker S."/>
            <person name="Barry K."/>
            <person name="Bills G."/>
            <person name="Bluhm B."/>
            <person name="Cannon C."/>
            <person name="Castanera R."/>
            <person name="Culley D."/>
            <person name="Daum C."/>
            <person name="Ezra D."/>
            <person name="Gonzalez J."/>
            <person name="Henrissat B."/>
            <person name="Kuo A."/>
            <person name="Liang C."/>
            <person name="Lipzen A."/>
            <person name="Lutzoni F."/>
            <person name="Magnuson J."/>
            <person name="Mondo S."/>
            <person name="Nolan M."/>
            <person name="Ohm R."/>
            <person name="Pangilinan J."/>
            <person name="Park H.-J."/>
            <person name="Ramirez L."/>
            <person name="Alfaro M."/>
            <person name="Sun H."/>
            <person name="Tritt A."/>
            <person name="Yoshinaga Y."/>
            <person name="Zwiers L.-H."/>
            <person name="Turgeon B."/>
            <person name="Goodwin S."/>
            <person name="Spatafora J."/>
            <person name="Crous P."/>
            <person name="Grigoriev I."/>
        </authorList>
    </citation>
    <scope>NUCLEOTIDE SEQUENCE</scope>
    <source>
        <strain evidence="2">CBS 121167</strain>
    </source>
</reference>
<evidence type="ECO:0000256" key="1">
    <source>
        <dbReference type="SAM" id="MobiDB-lite"/>
    </source>
</evidence>
<proteinExistence type="predicted"/>
<dbReference type="Proteomes" id="UP000799438">
    <property type="component" value="Unassembled WGS sequence"/>
</dbReference>
<dbReference type="InterPro" id="IPR035426">
    <property type="entry name" value="Gemin2/Brr1"/>
</dbReference>
<feature type="compositionally biased region" description="Acidic residues" evidence="1">
    <location>
        <begin position="51"/>
        <end position="62"/>
    </location>
</feature>
<dbReference type="GeneID" id="54297305"/>
<feature type="region of interest" description="Disordered" evidence="1">
    <location>
        <begin position="564"/>
        <end position="613"/>
    </location>
</feature>
<dbReference type="AlphaFoldDB" id="A0A6A6BQI7"/>
<dbReference type="Gene3D" id="1.20.58.1070">
    <property type="match status" value="1"/>
</dbReference>
<dbReference type="OrthoDB" id="428895at2759"/>
<feature type="compositionally biased region" description="Low complexity" evidence="1">
    <location>
        <begin position="489"/>
        <end position="501"/>
    </location>
</feature>
<organism evidence="2 3">
    <name type="scientific">Aplosporella prunicola CBS 121167</name>
    <dbReference type="NCBI Taxonomy" id="1176127"/>
    <lineage>
        <taxon>Eukaryota</taxon>
        <taxon>Fungi</taxon>
        <taxon>Dikarya</taxon>
        <taxon>Ascomycota</taxon>
        <taxon>Pezizomycotina</taxon>
        <taxon>Dothideomycetes</taxon>
        <taxon>Dothideomycetes incertae sedis</taxon>
        <taxon>Botryosphaeriales</taxon>
        <taxon>Aplosporellaceae</taxon>
        <taxon>Aplosporella</taxon>
    </lineage>
</organism>
<feature type="region of interest" description="Disordered" evidence="1">
    <location>
        <begin position="1"/>
        <end position="118"/>
    </location>
</feature>
<evidence type="ECO:0000313" key="3">
    <source>
        <dbReference type="Proteomes" id="UP000799438"/>
    </source>
</evidence>
<feature type="compositionally biased region" description="Basic and acidic residues" evidence="1">
    <location>
        <begin position="522"/>
        <end position="532"/>
    </location>
</feature>
<feature type="region of interest" description="Disordered" evidence="1">
    <location>
        <begin position="411"/>
        <end position="453"/>
    </location>
</feature>
<feature type="compositionally biased region" description="Acidic residues" evidence="1">
    <location>
        <begin position="574"/>
        <end position="593"/>
    </location>
</feature>
<feature type="compositionally biased region" description="Low complexity" evidence="1">
    <location>
        <begin position="63"/>
        <end position="83"/>
    </location>
</feature>